<keyword evidence="10 14" id="KW-0479">Metal-binding</keyword>
<dbReference type="EMBL" id="JBHUEO010000005">
    <property type="protein sequence ID" value="MFD1705864.1"/>
    <property type="molecule type" value="Genomic_DNA"/>
</dbReference>
<comment type="caution">
    <text evidence="18">The sequence shown here is derived from an EMBL/GenBank/DDBJ whole genome shotgun (WGS) entry which is preliminary data.</text>
</comment>
<evidence type="ECO:0000256" key="6">
    <source>
        <dbReference type="ARBA" id="ARBA00012180"/>
    </source>
</evidence>
<dbReference type="SUPFAM" id="SSF53098">
    <property type="entry name" value="Ribonuclease H-like"/>
    <property type="match status" value="1"/>
</dbReference>
<evidence type="ECO:0000313" key="18">
    <source>
        <dbReference type="EMBL" id="MFD1705864.1"/>
    </source>
</evidence>
<dbReference type="PROSITE" id="PS51975">
    <property type="entry name" value="RNASE_H_2"/>
    <property type="match status" value="1"/>
</dbReference>
<dbReference type="Proteomes" id="UP001597301">
    <property type="component" value="Unassembled WGS sequence"/>
</dbReference>
<organism evidence="18 19">
    <name type="scientific">Siminovitchia sediminis</name>
    <dbReference type="NCBI Taxonomy" id="1274353"/>
    <lineage>
        <taxon>Bacteria</taxon>
        <taxon>Bacillati</taxon>
        <taxon>Bacillota</taxon>
        <taxon>Bacilli</taxon>
        <taxon>Bacillales</taxon>
        <taxon>Bacillaceae</taxon>
        <taxon>Siminovitchia</taxon>
    </lineage>
</organism>
<keyword evidence="9 14" id="KW-0540">Nuclease</keyword>
<dbReference type="InterPro" id="IPR022898">
    <property type="entry name" value="RNase_HII"/>
</dbReference>
<evidence type="ECO:0000256" key="7">
    <source>
        <dbReference type="ARBA" id="ARBA00019179"/>
    </source>
</evidence>
<keyword evidence="19" id="KW-1185">Reference proteome</keyword>
<comment type="subcellular location">
    <subcellularLocation>
        <location evidence="4 14">Cytoplasm</location>
    </subcellularLocation>
</comment>
<dbReference type="CDD" id="cd07182">
    <property type="entry name" value="RNase_HII_bacteria_HII_like"/>
    <property type="match status" value="1"/>
</dbReference>
<evidence type="ECO:0000313" key="19">
    <source>
        <dbReference type="Proteomes" id="UP001597301"/>
    </source>
</evidence>
<evidence type="ECO:0000256" key="12">
    <source>
        <dbReference type="ARBA" id="ARBA00022801"/>
    </source>
</evidence>
<keyword evidence="11 14" id="KW-0255">Endonuclease</keyword>
<comment type="catalytic activity">
    <reaction evidence="1 14 15 16">
        <text>Endonucleolytic cleavage to 5'-phosphomonoester.</text>
        <dbReference type="EC" id="3.1.26.4"/>
    </reaction>
</comment>
<gene>
    <name evidence="14" type="primary">rnhB</name>
    <name evidence="18" type="ORF">ACFSCZ_03750</name>
</gene>
<dbReference type="NCBIfam" id="NF000594">
    <property type="entry name" value="PRK00015.1-1"/>
    <property type="match status" value="1"/>
</dbReference>
<evidence type="ECO:0000256" key="5">
    <source>
        <dbReference type="ARBA" id="ARBA00007383"/>
    </source>
</evidence>
<keyword evidence="12 14" id="KW-0378">Hydrolase</keyword>
<evidence type="ECO:0000256" key="3">
    <source>
        <dbReference type="ARBA" id="ARBA00004065"/>
    </source>
</evidence>
<feature type="binding site" evidence="14 15">
    <location>
        <position position="79"/>
    </location>
    <ligand>
        <name>a divalent metal cation</name>
        <dbReference type="ChEBI" id="CHEBI:60240"/>
    </ligand>
</feature>
<dbReference type="InterPro" id="IPR001352">
    <property type="entry name" value="RNase_HII/HIII"/>
</dbReference>
<dbReference type="PANTHER" id="PTHR10954">
    <property type="entry name" value="RIBONUCLEASE H2 SUBUNIT A"/>
    <property type="match status" value="1"/>
</dbReference>
<evidence type="ECO:0000256" key="13">
    <source>
        <dbReference type="ARBA" id="ARBA00023211"/>
    </source>
</evidence>
<dbReference type="HAMAP" id="MF_00052_B">
    <property type="entry name" value="RNase_HII_B"/>
    <property type="match status" value="1"/>
</dbReference>
<dbReference type="PANTHER" id="PTHR10954:SF18">
    <property type="entry name" value="RIBONUCLEASE HII"/>
    <property type="match status" value="1"/>
</dbReference>
<evidence type="ECO:0000256" key="1">
    <source>
        <dbReference type="ARBA" id="ARBA00000077"/>
    </source>
</evidence>
<feature type="binding site" evidence="14 15">
    <location>
        <position position="170"/>
    </location>
    <ligand>
        <name>a divalent metal cation</name>
        <dbReference type="ChEBI" id="CHEBI:60240"/>
    </ligand>
</feature>
<dbReference type="NCBIfam" id="NF000595">
    <property type="entry name" value="PRK00015.1-3"/>
    <property type="match status" value="1"/>
</dbReference>
<comment type="cofactor">
    <cofactor evidence="2">
        <name>Mg(2+)</name>
        <dbReference type="ChEBI" id="CHEBI:18420"/>
    </cofactor>
</comment>
<dbReference type="RefSeq" id="WP_380772492.1">
    <property type="nucleotide sequence ID" value="NZ_JBHUEO010000005.1"/>
</dbReference>
<proteinExistence type="inferred from homology"/>
<evidence type="ECO:0000256" key="11">
    <source>
        <dbReference type="ARBA" id="ARBA00022759"/>
    </source>
</evidence>
<sequence>MKTMTIAQIQKALQKIHTENDPFLKELQTDSRKGVQTLLNRWKVERKKERQELERFQHMSLHEKRWRQKGFDAICGIDEAGRGPLAGPVVSAAVILKKNSFIKGLDDSKKISEARRLQLFEQIHEEAEAIGIGMISPIEIDKYNIHQAVLKAMKLAVSNLVVQPDVLLIDAMNIETPYPQESIIKGDANSISIAAASIIAKVTRDRIMAEYDLRYPEYGFAIHKGYGTKAHLDALKKWGPSEIHRRSFAPVRSALQQSRKGE</sequence>
<dbReference type="InterPro" id="IPR024567">
    <property type="entry name" value="RNase_HII/HIII_dom"/>
</dbReference>
<comment type="cofactor">
    <cofactor evidence="14 15">
        <name>Mn(2+)</name>
        <dbReference type="ChEBI" id="CHEBI:29035"/>
    </cofactor>
    <cofactor evidence="14 15">
        <name>Mg(2+)</name>
        <dbReference type="ChEBI" id="CHEBI:18420"/>
    </cofactor>
    <text evidence="14 15">Manganese or magnesium. Binds 1 divalent metal ion per monomer in the absence of substrate. May bind a second metal ion after substrate binding.</text>
</comment>
<dbReference type="GO" id="GO:0004523">
    <property type="term" value="F:RNA-DNA hybrid ribonuclease activity"/>
    <property type="evidence" value="ECO:0007669"/>
    <property type="project" value="UniProtKB-EC"/>
</dbReference>
<reference evidence="19" key="1">
    <citation type="journal article" date="2019" name="Int. J. Syst. Evol. Microbiol.">
        <title>The Global Catalogue of Microorganisms (GCM) 10K type strain sequencing project: providing services to taxonomists for standard genome sequencing and annotation.</title>
        <authorList>
            <consortium name="The Broad Institute Genomics Platform"/>
            <consortium name="The Broad Institute Genome Sequencing Center for Infectious Disease"/>
            <person name="Wu L."/>
            <person name="Ma J."/>
        </authorList>
    </citation>
    <scope>NUCLEOTIDE SEQUENCE [LARGE SCALE GENOMIC DNA]</scope>
    <source>
        <strain evidence="19">CGMCC 1.12295</strain>
    </source>
</reference>
<feature type="binding site" evidence="14 15">
    <location>
        <position position="78"/>
    </location>
    <ligand>
        <name>a divalent metal cation</name>
        <dbReference type="ChEBI" id="CHEBI:60240"/>
    </ligand>
</feature>
<evidence type="ECO:0000256" key="16">
    <source>
        <dbReference type="RuleBase" id="RU003515"/>
    </source>
</evidence>
<evidence type="ECO:0000256" key="2">
    <source>
        <dbReference type="ARBA" id="ARBA00001946"/>
    </source>
</evidence>
<dbReference type="InterPro" id="IPR012337">
    <property type="entry name" value="RNaseH-like_sf"/>
</dbReference>
<name>A0ABW4KEW5_9BACI</name>
<keyword evidence="13 14" id="KW-0464">Manganese</keyword>
<protein>
    <recommendedName>
        <fullName evidence="7 14">Ribonuclease HII</fullName>
        <shortName evidence="14">RNase HII</shortName>
        <ecNumber evidence="6 14">3.1.26.4</ecNumber>
    </recommendedName>
</protein>
<evidence type="ECO:0000256" key="10">
    <source>
        <dbReference type="ARBA" id="ARBA00022723"/>
    </source>
</evidence>
<evidence type="ECO:0000256" key="14">
    <source>
        <dbReference type="HAMAP-Rule" id="MF_00052"/>
    </source>
</evidence>
<feature type="domain" description="RNase H type-2" evidence="17">
    <location>
        <begin position="72"/>
        <end position="260"/>
    </location>
</feature>
<dbReference type="Pfam" id="PF01351">
    <property type="entry name" value="RNase_HII"/>
    <property type="match status" value="1"/>
</dbReference>
<dbReference type="Gene3D" id="3.30.420.10">
    <property type="entry name" value="Ribonuclease H-like superfamily/Ribonuclease H"/>
    <property type="match status" value="1"/>
</dbReference>
<evidence type="ECO:0000259" key="17">
    <source>
        <dbReference type="PROSITE" id="PS51975"/>
    </source>
</evidence>
<comment type="function">
    <text evidence="3 14 16">Endonuclease that specifically degrades the RNA of RNA-DNA hybrids.</text>
</comment>
<evidence type="ECO:0000256" key="9">
    <source>
        <dbReference type="ARBA" id="ARBA00022722"/>
    </source>
</evidence>
<accession>A0ABW4KEW5</accession>
<keyword evidence="8 14" id="KW-0963">Cytoplasm</keyword>
<comment type="similarity">
    <text evidence="5 14 16">Belongs to the RNase HII family.</text>
</comment>
<dbReference type="EC" id="3.1.26.4" evidence="6 14"/>
<dbReference type="InterPro" id="IPR036397">
    <property type="entry name" value="RNaseH_sf"/>
</dbReference>
<evidence type="ECO:0000256" key="8">
    <source>
        <dbReference type="ARBA" id="ARBA00022490"/>
    </source>
</evidence>
<evidence type="ECO:0000256" key="4">
    <source>
        <dbReference type="ARBA" id="ARBA00004496"/>
    </source>
</evidence>
<evidence type="ECO:0000256" key="15">
    <source>
        <dbReference type="PROSITE-ProRule" id="PRU01319"/>
    </source>
</evidence>